<reference evidence="8" key="1">
    <citation type="submission" date="2023-01" db="EMBL/GenBank/DDBJ databases">
        <title>Sulfurovum sp. zt1-1 genome assembly.</title>
        <authorList>
            <person name="Wang J."/>
        </authorList>
    </citation>
    <scope>NUCLEOTIDE SEQUENCE</scope>
    <source>
        <strain evidence="8">Zt1-1</strain>
    </source>
</reference>
<keyword evidence="4" id="KW-0255">Endonuclease</keyword>
<keyword evidence="6" id="KW-0694">RNA-binding</keyword>
<dbReference type="Pfam" id="PF07927">
    <property type="entry name" value="HicA_toxin"/>
    <property type="match status" value="1"/>
</dbReference>
<protein>
    <submittedName>
        <fullName evidence="8">Type II toxin-antitoxin system HicA family toxin</fullName>
    </submittedName>
</protein>
<sequence length="61" mass="6653">MDAKEVLKVLLKEGFKEVSQKGSHKKLIKGDKTVIVAIHGAKDIPIGTLKGIEKQCGVKLR</sequence>
<comment type="similarity">
    <text evidence="1">Belongs to the HicA mRNA interferase family.</text>
</comment>
<accession>A0ABT7R0N8</accession>
<keyword evidence="2" id="KW-1277">Toxin-antitoxin system</keyword>
<keyword evidence="5" id="KW-0378">Hydrolase</keyword>
<dbReference type="SUPFAM" id="SSF54786">
    <property type="entry name" value="YcfA/nrd intein domain"/>
    <property type="match status" value="1"/>
</dbReference>
<name>A0ABT7R0N8_9BACT</name>
<dbReference type="EMBL" id="JAQIBD010000002">
    <property type="protein sequence ID" value="MDM5272061.1"/>
    <property type="molecule type" value="Genomic_DNA"/>
</dbReference>
<keyword evidence="7" id="KW-0346">Stress response</keyword>
<proteinExistence type="inferred from homology"/>
<evidence type="ECO:0000256" key="5">
    <source>
        <dbReference type="ARBA" id="ARBA00022801"/>
    </source>
</evidence>
<gene>
    <name evidence="8" type="ORF">PGH07_07705</name>
</gene>
<organism evidence="8 9">
    <name type="scientific">Sulfurovum zhangzhouensis</name>
    <dbReference type="NCBI Taxonomy" id="3019067"/>
    <lineage>
        <taxon>Bacteria</taxon>
        <taxon>Pseudomonadati</taxon>
        <taxon>Campylobacterota</taxon>
        <taxon>Epsilonproteobacteria</taxon>
        <taxon>Campylobacterales</taxon>
        <taxon>Sulfurovaceae</taxon>
        <taxon>Sulfurovum</taxon>
    </lineage>
</organism>
<dbReference type="InterPro" id="IPR038570">
    <property type="entry name" value="HicA_sf"/>
</dbReference>
<evidence type="ECO:0000256" key="6">
    <source>
        <dbReference type="ARBA" id="ARBA00022884"/>
    </source>
</evidence>
<evidence type="ECO:0000313" key="8">
    <source>
        <dbReference type="EMBL" id="MDM5272061.1"/>
    </source>
</evidence>
<evidence type="ECO:0000256" key="1">
    <source>
        <dbReference type="ARBA" id="ARBA00006620"/>
    </source>
</evidence>
<evidence type="ECO:0000313" key="9">
    <source>
        <dbReference type="Proteomes" id="UP001169069"/>
    </source>
</evidence>
<dbReference type="InterPro" id="IPR012933">
    <property type="entry name" value="HicA_mRNA_interferase"/>
</dbReference>
<evidence type="ECO:0000256" key="7">
    <source>
        <dbReference type="ARBA" id="ARBA00023016"/>
    </source>
</evidence>
<evidence type="ECO:0000256" key="2">
    <source>
        <dbReference type="ARBA" id="ARBA00022649"/>
    </source>
</evidence>
<dbReference type="RefSeq" id="WP_289413803.1">
    <property type="nucleotide sequence ID" value="NZ_JAQIBD010000002.1"/>
</dbReference>
<keyword evidence="3" id="KW-0540">Nuclease</keyword>
<comment type="caution">
    <text evidence="8">The sequence shown here is derived from an EMBL/GenBank/DDBJ whole genome shotgun (WGS) entry which is preliminary data.</text>
</comment>
<dbReference type="Gene3D" id="3.30.920.30">
    <property type="entry name" value="Hypothetical protein"/>
    <property type="match status" value="1"/>
</dbReference>
<evidence type="ECO:0000256" key="4">
    <source>
        <dbReference type="ARBA" id="ARBA00022759"/>
    </source>
</evidence>
<keyword evidence="9" id="KW-1185">Reference proteome</keyword>
<evidence type="ECO:0000256" key="3">
    <source>
        <dbReference type="ARBA" id="ARBA00022722"/>
    </source>
</evidence>
<dbReference type="Proteomes" id="UP001169069">
    <property type="component" value="Unassembled WGS sequence"/>
</dbReference>